<gene>
    <name evidence="3" type="primary">recF_3</name>
    <name evidence="3" type="ORF">CLMAG_53170</name>
</gene>
<dbReference type="Gene3D" id="3.40.50.300">
    <property type="entry name" value="P-loop containing nucleotide triphosphate hydrolases"/>
    <property type="match status" value="1"/>
</dbReference>
<dbReference type="InterPro" id="IPR041685">
    <property type="entry name" value="AAA_GajA/Old/RecF-like"/>
</dbReference>
<dbReference type="Pfam" id="PF20469">
    <property type="entry name" value="OLD-like_TOPRIM"/>
    <property type="match status" value="1"/>
</dbReference>
<dbReference type="Proteomes" id="UP000076603">
    <property type="component" value="Unassembled WGS sequence"/>
</dbReference>
<dbReference type="PANTHER" id="PTHR43581">
    <property type="entry name" value="ATP/GTP PHOSPHATASE"/>
    <property type="match status" value="1"/>
</dbReference>
<evidence type="ECO:0000313" key="3">
    <source>
        <dbReference type="EMBL" id="KZL89413.1"/>
    </source>
</evidence>
<dbReference type="InterPro" id="IPR034139">
    <property type="entry name" value="TOPRIM_OLD"/>
</dbReference>
<dbReference type="PATRIC" id="fig|1121326.3.peg.5378"/>
<protein>
    <submittedName>
        <fullName evidence="3">DNA replication and repair protein RecF</fullName>
    </submittedName>
</protein>
<keyword evidence="4" id="KW-1185">Reference proteome</keyword>
<organism evidence="3 4">
    <name type="scientific">Clostridium magnum DSM 2767</name>
    <dbReference type="NCBI Taxonomy" id="1121326"/>
    <lineage>
        <taxon>Bacteria</taxon>
        <taxon>Bacillati</taxon>
        <taxon>Bacillota</taxon>
        <taxon>Clostridia</taxon>
        <taxon>Eubacteriales</taxon>
        <taxon>Clostridiaceae</taxon>
        <taxon>Clostridium</taxon>
    </lineage>
</organism>
<dbReference type="Pfam" id="PF13175">
    <property type="entry name" value="AAA_15"/>
    <property type="match status" value="1"/>
</dbReference>
<feature type="domain" description="Endonuclease GajA/Old nuclease/RecF-like AAA" evidence="1">
    <location>
        <begin position="4"/>
        <end position="460"/>
    </location>
</feature>
<accession>A0A162R4J6</accession>
<evidence type="ECO:0000313" key="4">
    <source>
        <dbReference type="Proteomes" id="UP000076603"/>
    </source>
</evidence>
<dbReference type="InterPro" id="IPR027417">
    <property type="entry name" value="P-loop_NTPase"/>
</dbReference>
<evidence type="ECO:0000259" key="1">
    <source>
        <dbReference type="Pfam" id="PF13175"/>
    </source>
</evidence>
<sequence length="769" mass="88121">MKHMIIKLLEIQNFRKLQSCRIELDKEKTVFIGANNSGKTSAMDALVKFLINRNKFSINDFTLSNWNVLNTIGEKWVNDNRLEELTIDKFRGILPALDIWISVSNDEIHYVTHLIPTLDWTGGLIGVRLLLEAKNIEILYKEYLLAYKAAKDTVPTCEDGDVKEKQLNLWPSNLCEYISKKIESQFVVNAYILDPLKLINADGAEDVTPQKLSENAEPYEGNPLKGLIRIDNINAQRGFSDPEVNIEDVENENSIERASRGKLSIQLRKYYNKHLDPMKLPDPEDIEALYAIKNAQDAFDQKLKQGFKDALEELESLGYPGVANPKISISTKINPLDGLKHNSAVQYAVLDDERSPKLPEQYNGLGYQNLISMVFKLMSFRDEWMQVGKEAKRNNMDLNDYFIPPLHLVFVEEPEAHLHAQVQQVFIRKAYDVLRNHKSLKEQKNFCTQLIVSTHSSHIAHEVSFANLRYFRRIPSQSTEKTPMTVVINLSDVFGEGTNTDKFVERYLKTTHCDLFFADAAILIEGSAERIMVPHFIKYHYPKLYQSYITLLEIGGSHAHRLRPLVEKLGMTCLIITDLDAGKADGHHKSAIPERNKGLVTNNSTLKTWIPEKMKIDELLDLSSQNKVKKYDNFFSIRVAYQAPIMLKLESKEEEFIFNTFEDALVCNNIQLFKNISETSGWIEEFKNAINSNTSVDELKKAFFDIIRGSSSKKAAFALDLLHATDPEKYNPPSYIEEGLDWLETEICIRQKEFDIDMGKLESTMMEEV</sequence>
<name>A0A162R4J6_9CLOT</name>
<dbReference type="PANTHER" id="PTHR43581:SF2">
    <property type="entry name" value="EXCINUCLEASE ATPASE SUBUNIT"/>
    <property type="match status" value="1"/>
</dbReference>
<reference evidence="3 4" key="1">
    <citation type="submission" date="2016-04" db="EMBL/GenBank/DDBJ databases">
        <title>Genome sequence of Clostridium magnum DSM 2767.</title>
        <authorList>
            <person name="Poehlein A."/>
            <person name="Uhlig R."/>
            <person name="Fischer R."/>
            <person name="Bahl H."/>
            <person name="Daniel R."/>
        </authorList>
    </citation>
    <scope>NUCLEOTIDE SEQUENCE [LARGE SCALE GENOMIC DNA]</scope>
    <source>
        <strain evidence="3 4">DSM 2767</strain>
    </source>
</reference>
<dbReference type="InterPro" id="IPR051396">
    <property type="entry name" value="Bact_Antivir_Def_Nuclease"/>
</dbReference>
<dbReference type="CDD" id="cd01026">
    <property type="entry name" value="TOPRIM_OLD"/>
    <property type="match status" value="1"/>
</dbReference>
<proteinExistence type="predicted"/>
<dbReference type="SUPFAM" id="SSF52540">
    <property type="entry name" value="P-loop containing nucleoside triphosphate hydrolases"/>
    <property type="match status" value="1"/>
</dbReference>
<dbReference type="AlphaFoldDB" id="A0A162R4J6"/>
<comment type="caution">
    <text evidence="3">The sequence shown here is derived from an EMBL/GenBank/DDBJ whole genome shotgun (WGS) entry which is preliminary data.</text>
</comment>
<dbReference type="STRING" id="1121326.CLMAG_53170"/>
<feature type="domain" description="OLD protein-like TOPRIM" evidence="2">
    <location>
        <begin position="516"/>
        <end position="580"/>
    </location>
</feature>
<dbReference type="EMBL" id="LWAE01000009">
    <property type="protein sequence ID" value="KZL89413.1"/>
    <property type="molecule type" value="Genomic_DNA"/>
</dbReference>
<evidence type="ECO:0000259" key="2">
    <source>
        <dbReference type="Pfam" id="PF20469"/>
    </source>
</evidence>